<evidence type="ECO:0000313" key="2">
    <source>
        <dbReference type="Proteomes" id="UP000243423"/>
    </source>
</evidence>
<geneLocation type="nucleomorph" evidence="1"/>
<dbReference type="EMBL" id="CP002172">
    <property type="protein sequence ID" value="AEA38674.1"/>
    <property type="molecule type" value="Genomic_DNA"/>
</dbReference>
<keyword evidence="1" id="KW-0542">Nucleomorph</keyword>
<reference evidence="1 2" key="1">
    <citation type="journal article" date="2011" name="Genome Biol. Evol.">
        <title>Complete nucleomorph genome sequence of the nonphotosynthetic alga Cryptomonas paramecium reveals a core nucleomorph gene set.</title>
        <authorList>
            <person name="Tanifuji G."/>
            <person name="Onodera N.T."/>
            <person name="Wheeler T.J."/>
            <person name="Dlutek M."/>
            <person name="Donaher N."/>
            <person name="Archibald J.M."/>
        </authorList>
    </citation>
    <scope>NUCLEOTIDE SEQUENCE [LARGE SCALE GENOMIC DNA]</scope>
    <source>
        <strain evidence="1 2">CCAP977/2A</strain>
    </source>
</reference>
<protein>
    <submittedName>
        <fullName evidence="1">Uncharacterized protein</fullName>
    </submittedName>
</protein>
<proteinExistence type="predicted"/>
<dbReference type="GeneID" id="10447095"/>
<sequence length="263" mass="32777">MHKIIFKCKTIFNYYNINSYVFLNRLQKHGFYTPYLIHVKIIKILNQLIGENSWYVLENMIEKQISYHIYMEFKYFFLFLLKKKSRFIHIKSKNFFYKLTVHSIMYEQGQRIFFCNNIICTYKKNSSKIIALFKYLNKKRENYVIFLDNIKRCVCLKKILETYFGRLILCTFDVSESFFIKRDIFYKKYVFLFYKKFIFCPTCFNLKLYIIYDKWYEIIHRNVFTNHKQNHIYLFLVKINITQDNFVKNNINMYFFYFCYYIP</sequence>
<dbReference type="RefSeq" id="XP_003239572.1">
    <property type="nucleotide sequence ID" value="XM_003239524.1"/>
</dbReference>
<name>F2HH78_9CRYP</name>
<organism evidence="1 2">
    <name type="scientific">Cryptomonas paramaecium</name>
    <dbReference type="NCBI Taxonomy" id="2898"/>
    <lineage>
        <taxon>Eukaryota</taxon>
        <taxon>Cryptophyceae</taxon>
        <taxon>Cryptomonadales</taxon>
        <taxon>Cryptomonadaceae</taxon>
        <taxon>Cryptomonas</taxon>
    </lineage>
</organism>
<dbReference type="AlphaFoldDB" id="F2HH78"/>
<evidence type="ECO:0000313" key="1">
    <source>
        <dbReference type="EMBL" id="AEA38674.1"/>
    </source>
</evidence>
<accession>F2HH78</accession>
<gene>
    <name evidence="1" type="ORF">CPARA_1gp016</name>
</gene>
<dbReference type="Proteomes" id="UP000243423">
    <property type="component" value="Nucleomorph 1"/>
</dbReference>